<dbReference type="Proteomes" id="UP000006039">
    <property type="component" value="Unassembled WGS sequence"/>
</dbReference>
<dbReference type="SUPFAM" id="SSF56024">
    <property type="entry name" value="Phospholipase D/nuclease"/>
    <property type="match status" value="2"/>
</dbReference>
<keyword evidence="5" id="KW-1185">Reference proteome</keyword>
<dbReference type="PANTHER" id="PTHR21248:SF22">
    <property type="entry name" value="PHOSPHOLIPASE D"/>
    <property type="match status" value="1"/>
</dbReference>
<feature type="compositionally biased region" description="Basic and acidic residues" evidence="1">
    <location>
        <begin position="67"/>
        <end position="87"/>
    </location>
</feature>
<evidence type="ECO:0000313" key="5">
    <source>
        <dbReference type="Proteomes" id="UP000006039"/>
    </source>
</evidence>
<accession>J3P6A2</accession>
<dbReference type="Pfam" id="PF13091">
    <property type="entry name" value="PLDc_2"/>
    <property type="match status" value="1"/>
</dbReference>
<gene>
    <name evidence="4" type="primary">20349501</name>
    <name evidence="3" type="ORF">GGTG_09043</name>
</gene>
<dbReference type="PROSITE" id="PS50035">
    <property type="entry name" value="PLD"/>
    <property type="match status" value="2"/>
</dbReference>
<reference evidence="3" key="3">
    <citation type="submission" date="2010-09" db="EMBL/GenBank/DDBJ databases">
        <title>Annotation of Gaeumannomyces graminis var. tritici R3-111a-1.</title>
        <authorList>
            <consortium name="The Broad Institute Genome Sequencing Platform"/>
            <person name="Ma L.-J."/>
            <person name="Dead R."/>
            <person name="Young S.K."/>
            <person name="Zeng Q."/>
            <person name="Gargeya S."/>
            <person name="Fitzgerald M."/>
            <person name="Haas B."/>
            <person name="Abouelleil A."/>
            <person name="Alvarado L."/>
            <person name="Arachchi H.M."/>
            <person name="Berlin A."/>
            <person name="Brown A."/>
            <person name="Chapman S.B."/>
            <person name="Chen Z."/>
            <person name="Dunbar C."/>
            <person name="Freedman E."/>
            <person name="Gearin G."/>
            <person name="Gellesch M."/>
            <person name="Goldberg J."/>
            <person name="Griggs A."/>
            <person name="Gujja S."/>
            <person name="Heiman D."/>
            <person name="Howarth C."/>
            <person name="Larson L."/>
            <person name="Lui A."/>
            <person name="MacDonald P.J.P."/>
            <person name="Mehta T."/>
            <person name="Montmayeur A."/>
            <person name="Murphy C."/>
            <person name="Neiman D."/>
            <person name="Pearson M."/>
            <person name="Priest M."/>
            <person name="Roberts A."/>
            <person name="Saif S."/>
            <person name="Shea T."/>
            <person name="Shenoy N."/>
            <person name="Sisk P."/>
            <person name="Stolte C."/>
            <person name="Sykes S."/>
            <person name="Yandava C."/>
            <person name="Wortman J."/>
            <person name="Nusbaum C."/>
            <person name="Birren B."/>
        </authorList>
    </citation>
    <scope>NUCLEOTIDE SEQUENCE</scope>
    <source>
        <strain evidence="3">R3-111a-1</strain>
    </source>
</reference>
<dbReference type="HOGENOM" id="CLU_008053_1_0_1"/>
<reference evidence="4" key="4">
    <citation type="journal article" date="2015" name="G3 (Bethesda)">
        <title>Genome sequences of three phytopathogenic species of the Magnaporthaceae family of fungi.</title>
        <authorList>
            <person name="Okagaki L.H."/>
            <person name="Nunes C.C."/>
            <person name="Sailsbery J."/>
            <person name="Clay B."/>
            <person name="Brown D."/>
            <person name="John T."/>
            <person name="Oh Y."/>
            <person name="Young N."/>
            <person name="Fitzgerald M."/>
            <person name="Haas B.J."/>
            <person name="Zeng Q."/>
            <person name="Young S."/>
            <person name="Adiconis X."/>
            <person name="Fan L."/>
            <person name="Levin J.Z."/>
            <person name="Mitchell T.K."/>
            <person name="Okubara P.A."/>
            <person name="Farman M.L."/>
            <person name="Kohn L.M."/>
            <person name="Birren B."/>
            <person name="Ma L.-J."/>
            <person name="Dean R.A."/>
        </authorList>
    </citation>
    <scope>NUCLEOTIDE SEQUENCE</scope>
    <source>
        <strain evidence="4">R3-111a-1</strain>
    </source>
</reference>
<feature type="region of interest" description="Disordered" evidence="1">
    <location>
        <begin position="29"/>
        <end position="87"/>
    </location>
</feature>
<evidence type="ECO:0000256" key="1">
    <source>
        <dbReference type="SAM" id="MobiDB-lite"/>
    </source>
</evidence>
<feature type="domain" description="PLD phosphodiesterase" evidence="2">
    <location>
        <begin position="316"/>
        <end position="343"/>
    </location>
</feature>
<dbReference type="OrthoDB" id="9997422at2759"/>
<dbReference type="Gene3D" id="3.30.870.10">
    <property type="entry name" value="Endonuclease Chain A"/>
    <property type="match status" value="2"/>
</dbReference>
<reference evidence="5" key="1">
    <citation type="submission" date="2010-07" db="EMBL/GenBank/DDBJ databases">
        <title>The genome sequence of Gaeumannomyces graminis var. tritici strain R3-111a-1.</title>
        <authorList>
            <consortium name="The Broad Institute Genome Sequencing Platform"/>
            <person name="Ma L.-J."/>
            <person name="Dead R."/>
            <person name="Young S."/>
            <person name="Zeng Q."/>
            <person name="Koehrsen M."/>
            <person name="Alvarado L."/>
            <person name="Berlin A."/>
            <person name="Chapman S.B."/>
            <person name="Chen Z."/>
            <person name="Freedman E."/>
            <person name="Gellesch M."/>
            <person name="Goldberg J."/>
            <person name="Griggs A."/>
            <person name="Gujja S."/>
            <person name="Heilman E.R."/>
            <person name="Heiman D."/>
            <person name="Hepburn T."/>
            <person name="Howarth C."/>
            <person name="Jen D."/>
            <person name="Larson L."/>
            <person name="Mehta T."/>
            <person name="Neiman D."/>
            <person name="Pearson M."/>
            <person name="Roberts A."/>
            <person name="Saif S."/>
            <person name="Shea T."/>
            <person name="Shenoy N."/>
            <person name="Sisk P."/>
            <person name="Stolte C."/>
            <person name="Sykes S."/>
            <person name="Walk T."/>
            <person name="White J."/>
            <person name="Yandava C."/>
            <person name="Haas B."/>
            <person name="Nusbaum C."/>
            <person name="Birren B."/>
        </authorList>
    </citation>
    <scope>NUCLEOTIDE SEQUENCE [LARGE SCALE GENOMIC DNA]</scope>
    <source>
        <strain evidence="5">R3-111a-1</strain>
    </source>
</reference>
<evidence type="ECO:0000259" key="2">
    <source>
        <dbReference type="PROSITE" id="PS50035"/>
    </source>
</evidence>
<dbReference type="VEuPathDB" id="FungiDB:GGTG_09043"/>
<dbReference type="PANTHER" id="PTHR21248">
    <property type="entry name" value="CARDIOLIPIN SYNTHASE"/>
    <property type="match status" value="1"/>
</dbReference>
<dbReference type="InterPro" id="IPR001736">
    <property type="entry name" value="PLipase_D/transphosphatidylase"/>
</dbReference>
<feature type="domain" description="PLD phosphodiesterase" evidence="2">
    <location>
        <begin position="616"/>
        <end position="643"/>
    </location>
</feature>
<dbReference type="InterPro" id="IPR025202">
    <property type="entry name" value="PLD-like_dom"/>
</dbReference>
<sequence>MPVTDDVRTVAGVFYQAFVTFPYHAYMTPRSGSNLSSKPRDTNMHTASAEPGHLARGGGAPSRPNNHAKDTDEASAKDRVPSPPLRDETFSDQVLAMCTSAETVSSLLAQEPGLAPKEAWKRLCVSEGAARGQPSTSTVPEGSGGTLPADSLDRAAMCGRWGSQRPSDLFLKMYHDALVSIDGHPERGMVSPSLMGSSGVLPLTIISTIPDIVRHMANLIVAANREVFLATNFWQNSVASKVITDALKELSRRVGERGSGEKVVVKIMYDRGSIRQLVDPHAVVSEKDYAGGAVGLPAAAEVPNLELEVMNYHSPILGTFHSKFMIVDRRAAVLQSNNIQDNDNLEMLVHLEGPVVDAVYDMALLSWSKALSPPLPTRDSPAASEDAPCFRAGPETMSEPAAPPTPPSGEADAGGPVYDATIDAEARRVQALLTPSPSNPSKTHLDAVTRHLNHTTNPDFRPEPRQAAASTTAVAAPEDDMTPLLAHAPHDPFPMALVCRPPHGPPDNSSDSNPQNAAWLAALRYATESVFIQSPTLNAEPLLPAIVEACERGVDVTCFICLGYNDIGELLPKQGGHNEMIAHRLHTALSPTGRERLHYHWYVGRDCAAPLTQSRRLRSCHIKLLVADGRVAVVGSGNQDTQSWMHSQEVNALLDLPPHVARDWAEGLRRNQNTHLYGALDPVDGVWRDKDGNEADEATGVDPGRFSWGKGIVAALKRVKGTGGF</sequence>
<proteinExistence type="predicted"/>
<dbReference type="EnsemblFungi" id="EJT72176">
    <property type="protein sequence ID" value="EJT72176"/>
    <property type="gene ID" value="GGTG_09043"/>
</dbReference>
<reference evidence="3" key="2">
    <citation type="submission" date="2010-07" db="EMBL/GenBank/DDBJ databases">
        <authorList>
            <consortium name="The Broad Institute Genome Sequencing Platform"/>
            <consortium name="Broad Institute Genome Sequencing Center for Infectious Disease"/>
            <person name="Ma L.-J."/>
            <person name="Dead R."/>
            <person name="Young S."/>
            <person name="Zeng Q."/>
            <person name="Koehrsen M."/>
            <person name="Alvarado L."/>
            <person name="Berlin A."/>
            <person name="Chapman S.B."/>
            <person name="Chen Z."/>
            <person name="Freedman E."/>
            <person name="Gellesch M."/>
            <person name="Goldberg J."/>
            <person name="Griggs A."/>
            <person name="Gujja S."/>
            <person name="Heilman E.R."/>
            <person name="Heiman D."/>
            <person name="Hepburn T."/>
            <person name="Howarth C."/>
            <person name="Jen D."/>
            <person name="Larson L."/>
            <person name="Mehta T."/>
            <person name="Neiman D."/>
            <person name="Pearson M."/>
            <person name="Roberts A."/>
            <person name="Saif S."/>
            <person name="Shea T."/>
            <person name="Shenoy N."/>
            <person name="Sisk P."/>
            <person name="Stolte C."/>
            <person name="Sykes S."/>
            <person name="Walk T."/>
            <person name="White J."/>
            <person name="Yandava C."/>
            <person name="Haas B."/>
            <person name="Nusbaum C."/>
            <person name="Birren B."/>
        </authorList>
    </citation>
    <scope>NUCLEOTIDE SEQUENCE</scope>
    <source>
        <strain evidence="3">R3-111a-1</strain>
    </source>
</reference>
<dbReference type="RefSeq" id="XP_009225150.1">
    <property type="nucleotide sequence ID" value="XM_009226886.1"/>
</dbReference>
<dbReference type="CDD" id="cd00138">
    <property type="entry name" value="PLDc_SF"/>
    <property type="match status" value="2"/>
</dbReference>
<organism evidence="3">
    <name type="scientific">Gaeumannomyces tritici (strain R3-111a-1)</name>
    <name type="common">Wheat and barley take-all root rot fungus</name>
    <name type="synonym">Gaeumannomyces graminis var. tritici</name>
    <dbReference type="NCBI Taxonomy" id="644352"/>
    <lineage>
        <taxon>Eukaryota</taxon>
        <taxon>Fungi</taxon>
        <taxon>Dikarya</taxon>
        <taxon>Ascomycota</taxon>
        <taxon>Pezizomycotina</taxon>
        <taxon>Sordariomycetes</taxon>
        <taxon>Sordariomycetidae</taxon>
        <taxon>Magnaporthales</taxon>
        <taxon>Magnaporthaceae</taxon>
        <taxon>Gaeumannomyces</taxon>
    </lineage>
</organism>
<evidence type="ECO:0000313" key="4">
    <source>
        <dbReference type="EnsemblFungi" id="EJT72176"/>
    </source>
</evidence>
<protein>
    <recommendedName>
        <fullName evidence="2">PLD phosphodiesterase domain-containing protein</fullName>
    </recommendedName>
</protein>
<name>J3P6A2_GAET3</name>
<dbReference type="AlphaFoldDB" id="J3P6A2"/>
<dbReference type="STRING" id="644352.J3P6A2"/>
<reference evidence="4" key="5">
    <citation type="submission" date="2018-04" db="UniProtKB">
        <authorList>
            <consortium name="EnsemblFungi"/>
        </authorList>
    </citation>
    <scope>IDENTIFICATION</scope>
    <source>
        <strain evidence="4">R3-111a-1</strain>
    </source>
</reference>
<feature type="region of interest" description="Disordered" evidence="1">
    <location>
        <begin position="373"/>
        <end position="414"/>
    </location>
</feature>
<evidence type="ECO:0000313" key="3">
    <source>
        <dbReference type="EMBL" id="EJT72176.1"/>
    </source>
</evidence>
<dbReference type="EMBL" id="GL385399">
    <property type="protein sequence ID" value="EJT72176.1"/>
    <property type="molecule type" value="Genomic_DNA"/>
</dbReference>
<dbReference type="GO" id="GO:0032049">
    <property type="term" value="P:cardiolipin biosynthetic process"/>
    <property type="evidence" value="ECO:0007669"/>
    <property type="project" value="UniProtKB-ARBA"/>
</dbReference>
<dbReference type="GeneID" id="20349501"/>
<dbReference type="GO" id="GO:0030572">
    <property type="term" value="F:phosphatidyltransferase activity"/>
    <property type="evidence" value="ECO:0007669"/>
    <property type="project" value="UniProtKB-ARBA"/>
</dbReference>
<dbReference type="eggNOG" id="ENOG502QUKR">
    <property type="taxonomic scope" value="Eukaryota"/>
</dbReference>